<dbReference type="InterPro" id="IPR029058">
    <property type="entry name" value="AB_hydrolase_fold"/>
</dbReference>
<dbReference type="Gene3D" id="3.40.50.1820">
    <property type="entry name" value="alpha/beta hydrolase"/>
    <property type="match status" value="1"/>
</dbReference>
<dbReference type="SUPFAM" id="SSF53474">
    <property type="entry name" value="alpha/beta-Hydrolases"/>
    <property type="match status" value="1"/>
</dbReference>
<evidence type="ECO:0000313" key="1">
    <source>
        <dbReference type="EMBL" id="XAO46559.1"/>
    </source>
</evidence>
<sequence>MKIRVTPDRPLPLVRAWSWVQDSRWALYSIGHGIFRSRLPAAYATGKREPVLIIPGVFENWTMMRRLCDRINAAGHPVHVLLGLSRNTMPMAQAAAVTAAYLRENSLDQVIVLAHSKGGLIGKYLLVKDPSVSIKHLIAIASPFAGSPYARLVRHPVISGFREDDALLLELGAQVTCNTRITTITPAFDPYIPAGSALEGAQNYRVASSGHFRVLGDPAVADLVLRTIAQASSPKM</sequence>
<dbReference type="Proteomes" id="UP001486888">
    <property type="component" value="Chromosome"/>
</dbReference>
<dbReference type="AlphaFoldDB" id="A0AAU6WGE0"/>
<proteinExistence type="predicted"/>
<accession>A0AAU6WGE0</accession>
<name>A0AAU6WGE0_9MICC</name>
<keyword evidence="1" id="KW-0378">Hydrolase</keyword>
<protein>
    <submittedName>
        <fullName evidence="1">Alpha/beta hydrolase</fullName>
    </submittedName>
</protein>
<dbReference type="KEGG" id="gey:QMQ05_03215"/>
<gene>
    <name evidence="1" type="ORF">QMQ05_03215</name>
</gene>
<keyword evidence="2" id="KW-1185">Reference proteome</keyword>
<evidence type="ECO:0000313" key="2">
    <source>
        <dbReference type="Proteomes" id="UP001486888"/>
    </source>
</evidence>
<dbReference type="RefSeq" id="WP_345472961.1">
    <property type="nucleotide sequence ID" value="NZ_CP125942.1"/>
</dbReference>
<dbReference type="EMBL" id="CP125942">
    <property type="protein sequence ID" value="XAO46559.1"/>
    <property type="molecule type" value="Genomic_DNA"/>
</dbReference>
<reference evidence="1 2" key="1">
    <citation type="submission" date="2023-05" db="EMBL/GenBank/DDBJ databases">
        <title>Glutamicibacter sp. B1, complete genome.</title>
        <authorList>
            <person name="Long Y.H."/>
            <person name="Fang T."/>
            <person name="Li X.Y."/>
        </authorList>
    </citation>
    <scope>NUCLEOTIDE SEQUENCE [LARGE SCALE GENOMIC DNA]</scope>
    <source>
        <strain evidence="1 2">B1</strain>
    </source>
</reference>
<organism evidence="1 2">
    <name type="scientific">Glutamicibacter ectropisis</name>
    <dbReference type="NCBI Taxonomy" id="3046593"/>
    <lineage>
        <taxon>Bacteria</taxon>
        <taxon>Bacillati</taxon>
        <taxon>Actinomycetota</taxon>
        <taxon>Actinomycetes</taxon>
        <taxon>Micrococcales</taxon>
        <taxon>Micrococcaceae</taxon>
        <taxon>Glutamicibacter</taxon>
    </lineage>
</organism>
<dbReference type="GO" id="GO:0016787">
    <property type="term" value="F:hydrolase activity"/>
    <property type="evidence" value="ECO:0007669"/>
    <property type="project" value="UniProtKB-KW"/>
</dbReference>